<organism evidence="8 9">
    <name type="scientific">Rhodovulum imhoffii</name>
    <dbReference type="NCBI Taxonomy" id="365340"/>
    <lineage>
        <taxon>Bacteria</taxon>
        <taxon>Pseudomonadati</taxon>
        <taxon>Pseudomonadota</taxon>
        <taxon>Alphaproteobacteria</taxon>
        <taxon>Rhodobacterales</taxon>
        <taxon>Paracoccaceae</taxon>
        <taxon>Rhodovulum</taxon>
    </lineage>
</organism>
<comment type="catalytic activity">
    <reaction evidence="1 5">
        <text>L-glutamyl-[protein] + S-adenosyl-L-methionine = [protein]-L-glutamate 5-O-methyl ester + S-adenosyl-L-homocysteine</text>
        <dbReference type="Rhea" id="RHEA:24452"/>
        <dbReference type="Rhea" id="RHEA-COMP:10208"/>
        <dbReference type="Rhea" id="RHEA-COMP:10311"/>
        <dbReference type="ChEBI" id="CHEBI:29973"/>
        <dbReference type="ChEBI" id="CHEBI:57856"/>
        <dbReference type="ChEBI" id="CHEBI:59789"/>
        <dbReference type="ChEBI" id="CHEBI:82795"/>
        <dbReference type="EC" id="2.1.1.80"/>
    </reaction>
</comment>
<dbReference type="AlphaFoldDB" id="A0A2T5BRP3"/>
<dbReference type="PANTHER" id="PTHR24422:SF19">
    <property type="entry name" value="CHEMOTAXIS PROTEIN METHYLTRANSFERASE"/>
    <property type="match status" value="1"/>
</dbReference>
<keyword evidence="3 5" id="KW-0808">Transferase</keyword>
<evidence type="ECO:0000256" key="2">
    <source>
        <dbReference type="ARBA" id="ARBA00022603"/>
    </source>
</evidence>
<dbReference type="GO" id="GO:0008983">
    <property type="term" value="F:protein-glutamate O-methyltransferase activity"/>
    <property type="evidence" value="ECO:0007669"/>
    <property type="project" value="UniProtKB-EC"/>
</dbReference>
<feature type="binding site" evidence="6">
    <location>
        <begin position="226"/>
        <end position="227"/>
    </location>
    <ligand>
        <name>S-adenosyl-L-methionine</name>
        <dbReference type="ChEBI" id="CHEBI:59789"/>
    </ligand>
</feature>
<protein>
    <recommendedName>
        <fullName evidence="5">Chemotaxis protein methyltransferase</fullName>
        <ecNumber evidence="5">2.1.1.80</ecNumber>
    </recommendedName>
</protein>
<proteinExistence type="predicted"/>
<dbReference type="PIRSF" id="PIRSF000410">
    <property type="entry name" value="CheR"/>
    <property type="match status" value="1"/>
</dbReference>
<dbReference type="PRINTS" id="PR00996">
    <property type="entry name" value="CHERMTFRASE"/>
</dbReference>
<evidence type="ECO:0000256" key="3">
    <source>
        <dbReference type="ARBA" id="ARBA00022679"/>
    </source>
</evidence>
<reference evidence="8 9" key="1">
    <citation type="submission" date="2018-04" db="EMBL/GenBank/DDBJ databases">
        <title>Genomic Encyclopedia of Archaeal and Bacterial Type Strains, Phase II (KMG-II): from individual species to whole genera.</title>
        <authorList>
            <person name="Goeker M."/>
        </authorList>
    </citation>
    <scope>NUCLEOTIDE SEQUENCE [LARGE SCALE GENOMIC DNA]</scope>
    <source>
        <strain evidence="8 9">DSM 18064</strain>
    </source>
</reference>
<dbReference type="Pfam" id="PF03705">
    <property type="entry name" value="CheR_N"/>
    <property type="match status" value="1"/>
</dbReference>
<comment type="caution">
    <text evidence="8">The sequence shown here is derived from an EMBL/GenBank/DDBJ whole genome shotgun (WGS) entry which is preliminary data.</text>
</comment>
<sequence>MMSAAPAPREIRDFVFTDADFRAIAEIAHREFGLNLQSAKKPLVASRLAKRLRGLGVQNVKAYLARLEDREELTALLSLLTTNVTHFFREQHHFTYLRERVLPPLLDHARRGGRVRLWSAGCSSGQEPYSIAMTVLGLYPNAADLDIRLLATDIDPVVVDRGRRGVYDREELAAIPREHHKYCMLNMRLGRQFRMADPVRRLVTFGVMNLVVDLPVKGPFDVIFCRNVAIYFDKATQQKVWASFGRVMGPSAHLFIGHSERISGSAASGMRSVGITIYEKAAGVQPRIG</sequence>
<evidence type="ECO:0000313" key="9">
    <source>
        <dbReference type="Proteomes" id="UP000243859"/>
    </source>
</evidence>
<comment type="function">
    <text evidence="5">Methylation of the membrane-bound methyl-accepting chemotaxis proteins (MCP) to form gamma-glutamyl methyl ester residues in MCP.</text>
</comment>
<dbReference type="Gene3D" id="1.10.155.10">
    <property type="entry name" value="Chemotaxis receptor methyltransferase CheR, N-terminal domain"/>
    <property type="match status" value="1"/>
</dbReference>
<evidence type="ECO:0000256" key="1">
    <source>
        <dbReference type="ARBA" id="ARBA00001541"/>
    </source>
</evidence>
<feature type="binding site" evidence="6">
    <location>
        <position position="89"/>
    </location>
    <ligand>
        <name>S-adenosyl-L-methionine</name>
        <dbReference type="ChEBI" id="CHEBI:59789"/>
    </ligand>
</feature>
<dbReference type="GO" id="GO:0032259">
    <property type="term" value="P:methylation"/>
    <property type="evidence" value="ECO:0007669"/>
    <property type="project" value="UniProtKB-KW"/>
</dbReference>
<evidence type="ECO:0000256" key="5">
    <source>
        <dbReference type="PIRNR" id="PIRNR000410"/>
    </source>
</evidence>
<dbReference type="Pfam" id="PF01739">
    <property type="entry name" value="CheR"/>
    <property type="match status" value="1"/>
</dbReference>
<evidence type="ECO:0000259" key="7">
    <source>
        <dbReference type="PROSITE" id="PS50123"/>
    </source>
</evidence>
<feature type="domain" description="CheR-type methyltransferase" evidence="7">
    <location>
        <begin position="9"/>
        <end position="283"/>
    </location>
</feature>
<dbReference type="InterPro" id="IPR050903">
    <property type="entry name" value="Bact_Chemotaxis_MeTrfase"/>
</dbReference>
<feature type="binding site" evidence="6">
    <location>
        <position position="127"/>
    </location>
    <ligand>
        <name>S-adenosyl-L-methionine</name>
        <dbReference type="ChEBI" id="CHEBI:59789"/>
    </ligand>
</feature>
<dbReference type="PANTHER" id="PTHR24422">
    <property type="entry name" value="CHEMOTAXIS PROTEIN METHYLTRANSFERASE"/>
    <property type="match status" value="1"/>
</dbReference>
<keyword evidence="2 5" id="KW-0489">Methyltransferase</keyword>
<dbReference type="SUPFAM" id="SSF53335">
    <property type="entry name" value="S-adenosyl-L-methionine-dependent methyltransferases"/>
    <property type="match status" value="1"/>
</dbReference>
<dbReference type="PROSITE" id="PS50123">
    <property type="entry name" value="CHER"/>
    <property type="match status" value="1"/>
</dbReference>
<evidence type="ECO:0000256" key="6">
    <source>
        <dbReference type="PIRSR" id="PIRSR000410-1"/>
    </source>
</evidence>
<dbReference type="InterPro" id="IPR029063">
    <property type="entry name" value="SAM-dependent_MTases_sf"/>
</dbReference>
<keyword evidence="4 5" id="KW-0949">S-adenosyl-L-methionine</keyword>
<keyword evidence="9" id="KW-1185">Reference proteome</keyword>
<dbReference type="InterPro" id="IPR000780">
    <property type="entry name" value="CheR_MeTrfase"/>
</dbReference>
<dbReference type="Proteomes" id="UP000243859">
    <property type="component" value="Unassembled WGS sequence"/>
</dbReference>
<feature type="binding site" evidence="6">
    <location>
        <begin position="209"/>
        <end position="210"/>
    </location>
    <ligand>
        <name>S-adenosyl-L-methionine</name>
        <dbReference type="ChEBI" id="CHEBI:59789"/>
    </ligand>
</feature>
<dbReference type="InterPro" id="IPR022642">
    <property type="entry name" value="CheR_C"/>
</dbReference>
<feature type="binding site" evidence="6">
    <location>
        <position position="83"/>
    </location>
    <ligand>
        <name>S-adenosyl-L-methionine</name>
        <dbReference type="ChEBI" id="CHEBI:59789"/>
    </ligand>
</feature>
<dbReference type="InterPro" id="IPR036804">
    <property type="entry name" value="CheR_N_sf"/>
</dbReference>
<dbReference type="InterPro" id="IPR022641">
    <property type="entry name" value="CheR_N"/>
</dbReference>
<accession>A0A2T5BRP3</accession>
<dbReference type="OrthoDB" id="9816309at2"/>
<gene>
    <name evidence="8" type="ORF">C8N32_1098</name>
</gene>
<evidence type="ECO:0000256" key="4">
    <source>
        <dbReference type="ARBA" id="ARBA00022691"/>
    </source>
</evidence>
<dbReference type="EC" id="2.1.1.80" evidence="5"/>
<feature type="binding site" evidence="6">
    <location>
        <position position="85"/>
    </location>
    <ligand>
        <name>S-adenosyl-L-methionine</name>
        <dbReference type="ChEBI" id="CHEBI:59789"/>
    </ligand>
</feature>
<dbReference type="InterPro" id="IPR026024">
    <property type="entry name" value="Chemotaxis_MeTrfase_CheR"/>
</dbReference>
<feature type="binding site" evidence="6">
    <location>
        <position position="153"/>
    </location>
    <ligand>
        <name>S-adenosyl-L-methionine</name>
        <dbReference type="ChEBI" id="CHEBI:59789"/>
    </ligand>
</feature>
<dbReference type="Gene3D" id="3.40.50.150">
    <property type="entry name" value="Vaccinia Virus protein VP39"/>
    <property type="match status" value="1"/>
</dbReference>
<dbReference type="SMART" id="SM00138">
    <property type="entry name" value="MeTrc"/>
    <property type="match status" value="1"/>
</dbReference>
<evidence type="ECO:0000313" key="8">
    <source>
        <dbReference type="EMBL" id="PTN01884.1"/>
    </source>
</evidence>
<dbReference type="SUPFAM" id="SSF47757">
    <property type="entry name" value="Chemotaxis receptor methyltransferase CheR, N-terminal domain"/>
    <property type="match status" value="1"/>
</dbReference>
<name>A0A2T5BRP3_9RHOB</name>
<dbReference type="EMBL" id="QAAA01000009">
    <property type="protein sequence ID" value="PTN01884.1"/>
    <property type="molecule type" value="Genomic_DNA"/>
</dbReference>